<evidence type="ECO:0000313" key="1">
    <source>
        <dbReference type="EMBL" id="KAH7914252.1"/>
    </source>
</evidence>
<dbReference type="Proteomes" id="UP000790377">
    <property type="component" value="Unassembled WGS sequence"/>
</dbReference>
<sequence length="98" mass="11131">MIHHIVLLKYKPDTTNDEKLKVKESLTALPSQIPAISGMVAGDIIYNPLGHGFDEGVIFLFENEEALNQYRPHKAHTDYQAFTAPFITDKLIYDIETK</sequence>
<evidence type="ECO:0000313" key="2">
    <source>
        <dbReference type="Proteomes" id="UP000790377"/>
    </source>
</evidence>
<gene>
    <name evidence="1" type="ORF">BJ138DRAFT_1144184</name>
</gene>
<dbReference type="EMBL" id="MU267616">
    <property type="protein sequence ID" value="KAH7914252.1"/>
    <property type="molecule type" value="Genomic_DNA"/>
</dbReference>
<proteinExistence type="predicted"/>
<comment type="caution">
    <text evidence="1">The sequence shown here is derived from an EMBL/GenBank/DDBJ whole genome shotgun (WGS) entry which is preliminary data.</text>
</comment>
<reference evidence="1" key="1">
    <citation type="journal article" date="2021" name="New Phytol.">
        <title>Evolutionary innovations through gain and loss of genes in the ectomycorrhizal Boletales.</title>
        <authorList>
            <person name="Wu G."/>
            <person name="Miyauchi S."/>
            <person name="Morin E."/>
            <person name="Kuo A."/>
            <person name="Drula E."/>
            <person name="Varga T."/>
            <person name="Kohler A."/>
            <person name="Feng B."/>
            <person name="Cao Y."/>
            <person name="Lipzen A."/>
            <person name="Daum C."/>
            <person name="Hundley H."/>
            <person name="Pangilinan J."/>
            <person name="Johnson J."/>
            <person name="Barry K."/>
            <person name="LaButti K."/>
            <person name="Ng V."/>
            <person name="Ahrendt S."/>
            <person name="Min B."/>
            <person name="Choi I.G."/>
            <person name="Park H."/>
            <person name="Plett J.M."/>
            <person name="Magnuson J."/>
            <person name="Spatafora J.W."/>
            <person name="Nagy L.G."/>
            <person name="Henrissat B."/>
            <person name="Grigoriev I.V."/>
            <person name="Yang Z.L."/>
            <person name="Xu J."/>
            <person name="Martin F.M."/>
        </authorList>
    </citation>
    <scope>NUCLEOTIDE SEQUENCE</scope>
    <source>
        <strain evidence="1">ATCC 28755</strain>
    </source>
</reference>
<organism evidence="1 2">
    <name type="scientific">Hygrophoropsis aurantiaca</name>
    <dbReference type="NCBI Taxonomy" id="72124"/>
    <lineage>
        <taxon>Eukaryota</taxon>
        <taxon>Fungi</taxon>
        <taxon>Dikarya</taxon>
        <taxon>Basidiomycota</taxon>
        <taxon>Agaricomycotina</taxon>
        <taxon>Agaricomycetes</taxon>
        <taxon>Agaricomycetidae</taxon>
        <taxon>Boletales</taxon>
        <taxon>Coniophorineae</taxon>
        <taxon>Hygrophoropsidaceae</taxon>
        <taxon>Hygrophoropsis</taxon>
    </lineage>
</organism>
<name>A0ACB8ANX2_9AGAM</name>
<protein>
    <submittedName>
        <fullName evidence="1">Uncharacterized protein</fullName>
    </submittedName>
</protein>
<accession>A0ACB8ANX2</accession>
<keyword evidence="2" id="KW-1185">Reference proteome</keyword>